<organism evidence="2 3">
    <name type="scientific">Petrolisthes manimaculis</name>
    <dbReference type="NCBI Taxonomy" id="1843537"/>
    <lineage>
        <taxon>Eukaryota</taxon>
        <taxon>Metazoa</taxon>
        <taxon>Ecdysozoa</taxon>
        <taxon>Arthropoda</taxon>
        <taxon>Crustacea</taxon>
        <taxon>Multicrustacea</taxon>
        <taxon>Malacostraca</taxon>
        <taxon>Eumalacostraca</taxon>
        <taxon>Eucarida</taxon>
        <taxon>Decapoda</taxon>
        <taxon>Pleocyemata</taxon>
        <taxon>Anomura</taxon>
        <taxon>Galatheoidea</taxon>
        <taxon>Porcellanidae</taxon>
        <taxon>Petrolisthes</taxon>
    </lineage>
</organism>
<dbReference type="AlphaFoldDB" id="A0AAE1UAX7"/>
<dbReference type="EMBL" id="JAWZYT010001408">
    <property type="protein sequence ID" value="KAK4312485.1"/>
    <property type="molecule type" value="Genomic_DNA"/>
</dbReference>
<reference evidence="2" key="1">
    <citation type="submission" date="2023-11" db="EMBL/GenBank/DDBJ databases">
        <title>Genome assemblies of two species of porcelain crab, Petrolisthes cinctipes and Petrolisthes manimaculis (Anomura: Porcellanidae).</title>
        <authorList>
            <person name="Angst P."/>
        </authorList>
    </citation>
    <scope>NUCLEOTIDE SEQUENCE</scope>
    <source>
        <strain evidence="2">PB745_02</strain>
        <tissue evidence="2">Gill</tissue>
    </source>
</reference>
<proteinExistence type="predicted"/>
<protein>
    <submittedName>
        <fullName evidence="2">Uncharacterized protein</fullName>
    </submittedName>
</protein>
<feature type="compositionally biased region" description="Polar residues" evidence="1">
    <location>
        <begin position="20"/>
        <end position="35"/>
    </location>
</feature>
<feature type="compositionally biased region" description="Gly residues" evidence="1">
    <location>
        <begin position="52"/>
        <end position="68"/>
    </location>
</feature>
<name>A0AAE1UAX7_9EUCA</name>
<feature type="compositionally biased region" description="Basic and acidic residues" evidence="1">
    <location>
        <begin position="39"/>
        <end position="50"/>
    </location>
</feature>
<feature type="compositionally biased region" description="Basic and acidic residues" evidence="1">
    <location>
        <begin position="71"/>
        <end position="84"/>
    </location>
</feature>
<keyword evidence="3" id="KW-1185">Reference proteome</keyword>
<dbReference type="Proteomes" id="UP001292094">
    <property type="component" value="Unassembled WGS sequence"/>
</dbReference>
<accession>A0AAE1UAX7</accession>
<comment type="caution">
    <text evidence="2">The sequence shown here is derived from an EMBL/GenBank/DDBJ whole genome shotgun (WGS) entry which is preliminary data.</text>
</comment>
<evidence type="ECO:0000313" key="2">
    <source>
        <dbReference type="EMBL" id="KAK4312485.1"/>
    </source>
</evidence>
<sequence>MNEVSGTSDCVSLRPLRQPTPASDTTEGQGKQGQWSGEAGRRGREGRLGDQGKQGEGAGGTGWRGTGNRGECQRELGGRGNGKE</sequence>
<evidence type="ECO:0000256" key="1">
    <source>
        <dbReference type="SAM" id="MobiDB-lite"/>
    </source>
</evidence>
<feature type="compositionally biased region" description="Polar residues" evidence="1">
    <location>
        <begin position="1"/>
        <end position="10"/>
    </location>
</feature>
<gene>
    <name evidence="2" type="ORF">Pmani_016077</name>
</gene>
<evidence type="ECO:0000313" key="3">
    <source>
        <dbReference type="Proteomes" id="UP001292094"/>
    </source>
</evidence>
<feature type="region of interest" description="Disordered" evidence="1">
    <location>
        <begin position="1"/>
        <end position="84"/>
    </location>
</feature>